<reference evidence="1 2" key="1">
    <citation type="submission" date="2016-10" db="EMBL/GenBank/DDBJ databases">
        <title>Pseudoalteromonas amylolytica sp. nov., isolated from the surface seawater.</title>
        <authorList>
            <person name="Wu Y.-H."/>
            <person name="Cheng H."/>
            <person name="Jin X.-B."/>
            <person name="Wang C.-S."/>
            <person name="Xu X.-W."/>
        </authorList>
    </citation>
    <scope>NUCLEOTIDE SEQUENCE [LARGE SCALE GENOMIC DNA]</scope>
    <source>
        <strain evidence="1 2">JCM 12483</strain>
    </source>
</reference>
<accession>A0A1S1N963</accession>
<gene>
    <name evidence="1" type="ORF">BIW53_08800</name>
</gene>
<sequence>MSTKISSNNLFHFTKNIESVMGIISEGFRAGYCEENFKLTQEGYYNFFVPMISFCDIPLSRVHDHINKYGGYGIGMNKEWTIRNQLNPVTYISVGSYLAETLQQVVLEARNVEIDGDLEPNSRAKIPLNILRFVKNYEADLVRGEVTTENYRFYDEREWRFVPEWSSDFKPYMPPREWWERDENKAYSQVAFEKYKGELAKLRLALELKDINYIILEKESDRLKMIEYLNDNFADNSQIEIVKSKLLTKEQIENDF</sequence>
<dbReference type="RefSeq" id="WP_070991474.1">
    <property type="nucleotide sequence ID" value="NZ_CBCSHD010000001.1"/>
</dbReference>
<name>A0A1S1N963_9GAMM</name>
<dbReference type="Proteomes" id="UP000180253">
    <property type="component" value="Unassembled WGS sequence"/>
</dbReference>
<dbReference type="InterPro" id="IPR021223">
    <property type="entry name" value="AbiGi"/>
</dbReference>
<keyword evidence="2" id="KW-1185">Reference proteome</keyword>
<dbReference type="Pfam" id="PF10899">
    <property type="entry name" value="AbiGi"/>
    <property type="match status" value="1"/>
</dbReference>
<dbReference type="AlphaFoldDB" id="A0A1S1N963"/>
<evidence type="ECO:0000313" key="1">
    <source>
        <dbReference type="EMBL" id="OHU95904.1"/>
    </source>
</evidence>
<proteinExistence type="predicted"/>
<protein>
    <recommendedName>
        <fullName evidence="3">Abortive phage resistance protein</fullName>
    </recommendedName>
</protein>
<evidence type="ECO:0000313" key="2">
    <source>
        <dbReference type="Proteomes" id="UP000180253"/>
    </source>
</evidence>
<organism evidence="1 2">
    <name type="scientific">Pseudoalteromonas byunsanensis</name>
    <dbReference type="NCBI Taxonomy" id="327939"/>
    <lineage>
        <taxon>Bacteria</taxon>
        <taxon>Pseudomonadati</taxon>
        <taxon>Pseudomonadota</taxon>
        <taxon>Gammaproteobacteria</taxon>
        <taxon>Alteromonadales</taxon>
        <taxon>Pseudoalteromonadaceae</taxon>
        <taxon>Pseudoalteromonas</taxon>
    </lineage>
</organism>
<evidence type="ECO:0008006" key="3">
    <source>
        <dbReference type="Google" id="ProtNLM"/>
    </source>
</evidence>
<dbReference type="OrthoDB" id="680500at2"/>
<dbReference type="EMBL" id="MNAN01000028">
    <property type="protein sequence ID" value="OHU95904.1"/>
    <property type="molecule type" value="Genomic_DNA"/>
</dbReference>
<comment type="caution">
    <text evidence="1">The sequence shown here is derived from an EMBL/GenBank/DDBJ whole genome shotgun (WGS) entry which is preliminary data.</text>
</comment>